<evidence type="ECO:0000313" key="3">
    <source>
        <dbReference type="Proteomes" id="UP000509346"/>
    </source>
</evidence>
<accession>A0A7D5PES2</accession>
<dbReference type="KEGG" id="hpel:HZS54_13880"/>
<protein>
    <submittedName>
        <fullName evidence="2">Uncharacterized protein</fullName>
    </submittedName>
</protein>
<keyword evidence="3" id="KW-1185">Reference proteome</keyword>
<sequence length="483" mass="52543">MLAAVGDAGGATGSAPDGESPVVSVDSVTADGCRIESTVSYSDDLRPFFDESPFYAEYGVDVSDLPESILTIPVLAQVCPVAWAAGADVRVPVADRRFLDSLETVGNALCAMYPFMQGGRVTAERAPEWDDVVSGRSETAPDEDEAAPTGTGAVSGTEPADGAGMLFTGGVDSLATYVRHRGEDPTLITIQGWVVGVDEPERWRRMRARTESFADRFGVDARFVRSNMLEFLDTAMLDARYQTHHDGAWYSAVGCGLGLLGLCAPLAVADGMGELYVAASVWEGMEPPPVVDGWDGRAMPWGTHPDIDDEVAWADSTGVHDLFELERQERIEVVADYARTHDPDLPVYSCSASEAAENCGRCEKCIRTALGLALVGLDPSDHGFDVGRESFEHAVERFEAGAWLNDQHAPYHWQTFQERLPADADLPMAGSDAFVRWLRGADFESMAGRPARDRLVRTVARHTPYPVYERVSPLYGSVRERLR</sequence>
<dbReference type="Gene3D" id="3.40.50.620">
    <property type="entry name" value="HUPs"/>
    <property type="match status" value="1"/>
</dbReference>
<gene>
    <name evidence="2" type="ORF">HZS54_13880</name>
</gene>
<dbReference type="Proteomes" id="UP000509346">
    <property type="component" value="Chromosome"/>
</dbReference>
<evidence type="ECO:0000313" key="2">
    <source>
        <dbReference type="EMBL" id="QLH84998.1"/>
    </source>
</evidence>
<feature type="region of interest" description="Disordered" evidence="1">
    <location>
        <begin position="1"/>
        <end position="24"/>
    </location>
</feature>
<proteinExistence type="predicted"/>
<evidence type="ECO:0000256" key="1">
    <source>
        <dbReference type="SAM" id="MobiDB-lite"/>
    </source>
</evidence>
<dbReference type="EMBL" id="CP058909">
    <property type="protein sequence ID" value="QLH84998.1"/>
    <property type="molecule type" value="Genomic_DNA"/>
</dbReference>
<organism evidence="2 3">
    <name type="scientific">Halosimplex pelagicum</name>
    <dbReference type="NCBI Taxonomy" id="869886"/>
    <lineage>
        <taxon>Archaea</taxon>
        <taxon>Methanobacteriati</taxon>
        <taxon>Methanobacteriota</taxon>
        <taxon>Stenosarchaea group</taxon>
        <taxon>Halobacteria</taxon>
        <taxon>Halobacteriales</taxon>
        <taxon>Haloarculaceae</taxon>
        <taxon>Halosimplex</taxon>
    </lineage>
</organism>
<feature type="region of interest" description="Disordered" evidence="1">
    <location>
        <begin position="133"/>
        <end position="160"/>
    </location>
</feature>
<name>A0A7D5PES2_9EURY</name>
<reference evidence="2 3" key="1">
    <citation type="submission" date="2020-07" db="EMBL/GenBank/DDBJ databases">
        <title>Halosimplex litoreum sp. nov. and Halosimplex rubrum sp. nov., isolated from different salt environments.</title>
        <authorList>
            <person name="Cui H."/>
        </authorList>
    </citation>
    <scope>NUCLEOTIDE SEQUENCE [LARGE SCALE GENOMIC DNA]</scope>
    <source>
        <strain evidence="2 3">R2</strain>
    </source>
</reference>
<dbReference type="OrthoDB" id="236780at2157"/>
<dbReference type="AlphaFoldDB" id="A0A7D5PES2"/>
<dbReference type="InterPro" id="IPR014729">
    <property type="entry name" value="Rossmann-like_a/b/a_fold"/>
</dbReference>